<protein>
    <recommendedName>
        <fullName evidence="2">PHD-type zinc finger plants domain-containing protein</fullName>
    </recommendedName>
</protein>
<reference evidence="3 5" key="1">
    <citation type="journal article" date="2017" name="Nature">
        <title>The sunflower genome provides insights into oil metabolism, flowering and Asterid evolution.</title>
        <authorList>
            <person name="Badouin H."/>
            <person name="Gouzy J."/>
            <person name="Grassa C.J."/>
            <person name="Murat F."/>
            <person name="Staton S.E."/>
            <person name="Cottret L."/>
            <person name="Lelandais-Briere C."/>
            <person name="Owens G.L."/>
            <person name="Carrere S."/>
            <person name="Mayjonade B."/>
            <person name="Legrand L."/>
            <person name="Gill N."/>
            <person name="Kane N.C."/>
            <person name="Bowers J.E."/>
            <person name="Hubner S."/>
            <person name="Bellec A."/>
            <person name="Berard A."/>
            <person name="Berges H."/>
            <person name="Blanchet N."/>
            <person name="Boniface M.C."/>
            <person name="Brunel D."/>
            <person name="Catrice O."/>
            <person name="Chaidir N."/>
            <person name="Claudel C."/>
            <person name="Donnadieu C."/>
            <person name="Faraut T."/>
            <person name="Fievet G."/>
            <person name="Helmstetter N."/>
            <person name="King M."/>
            <person name="Knapp S.J."/>
            <person name="Lai Z."/>
            <person name="Le Paslier M.C."/>
            <person name="Lippi Y."/>
            <person name="Lorenzon L."/>
            <person name="Mandel J.R."/>
            <person name="Marage G."/>
            <person name="Marchand G."/>
            <person name="Marquand E."/>
            <person name="Bret-Mestries E."/>
            <person name="Morien E."/>
            <person name="Nambeesan S."/>
            <person name="Nguyen T."/>
            <person name="Pegot-Espagnet P."/>
            <person name="Pouilly N."/>
            <person name="Raftis F."/>
            <person name="Sallet E."/>
            <person name="Schiex T."/>
            <person name="Thomas J."/>
            <person name="Vandecasteele C."/>
            <person name="Vares D."/>
            <person name="Vear F."/>
            <person name="Vautrin S."/>
            <person name="Crespi M."/>
            <person name="Mangin B."/>
            <person name="Burke J.M."/>
            <person name="Salse J."/>
            <person name="Munos S."/>
            <person name="Vincourt P."/>
            <person name="Rieseberg L.H."/>
            <person name="Langlade N.B."/>
        </authorList>
    </citation>
    <scope>NUCLEOTIDE SEQUENCE [LARGE SCALE GENOMIC DNA]</scope>
    <source>
        <strain evidence="5">cv. SF193</strain>
        <tissue evidence="3">Leaves</tissue>
    </source>
</reference>
<evidence type="ECO:0000313" key="5">
    <source>
        <dbReference type="Proteomes" id="UP000215914"/>
    </source>
</evidence>
<dbReference type="PANTHER" id="PTHR33779">
    <property type="entry name" value="EXPRESSED PROTEIN"/>
    <property type="match status" value="1"/>
</dbReference>
<name>A0A251UZP9_HELAN</name>
<proteinExistence type="predicted"/>
<dbReference type="AlphaFoldDB" id="A0A251UZP9"/>
<dbReference type="Pfam" id="PF25054">
    <property type="entry name" value="PHD_pln"/>
    <property type="match status" value="1"/>
</dbReference>
<keyword evidence="5" id="KW-1185">Reference proteome</keyword>
<reference evidence="3" key="3">
    <citation type="submission" date="2020-06" db="EMBL/GenBank/DDBJ databases">
        <title>Helianthus annuus Genome sequencing and assembly Release 2.</title>
        <authorList>
            <person name="Gouzy J."/>
            <person name="Langlade N."/>
            <person name="Munos S."/>
        </authorList>
    </citation>
    <scope>NUCLEOTIDE SEQUENCE</scope>
    <source>
        <tissue evidence="3">Leaves</tissue>
    </source>
</reference>
<dbReference type="InParanoid" id="A0A251UZP9"/>
<sequence length="237" mass="26322">MVATKGEGGSGGSGATVGGLTTLIQPITAECCMCGDFGLSQELFRCKICKNRFQHKYCSNQYPKAEFYKACNWCLAPKHDSGNSSNSSSSCRNNSGDDHRNHSGKTKRSIPVHRIGHGSLRERRKGLDIELTGTGLMKKVHGSSPEEESPVSTGRKRVVVEEKNHGMLRKSKSANHLTSGGGTKTRPVFRNKVRRLNVGRLNRRSKCDDFYVTKMRVDYFGEGLIHMSTFEKFWSTN</sequence>
<feature type="compositionally biased region" description="Low complexity" evidence="1">
    <location>
        <begin position="82"/>
        <end position="94"/>
    </location>
</feature>
<evidence type="ECO:0000313" key="3">
    <source>
        <dbReference type="EMBL" id="KAF5809636.1"/>
    </source>
</evidence>
<reference evidence="4" key="2">
    <citation type="submission" date="2017-02" db="EMBL/GenBank/DDBJ databases">
        <title>Sunflower complete genome.</title>
        <authorList>
            <person name="Langlade N."/>
            <person name="Munos S."/>
        </authorList>
    </citation>
    <scope>NUCLEOTIDE SEQUENCE [LARGE SCALE GENOMIC DNA]</scope>
    <source>
        <tissue evidence="4">Leaves</tissue>
    </source>
</reference>
<evidence type="ECO:0000256" key="1">
    <source>
        <dbReference type="SAM" id="MobiDB-lite"/>
    </source>
</evidence>
<evidence type="ECO:0000259" key="2">
    <source>
        <dbReference type="Pfam" id="PF25054"/>
    </source>
</evidence>
<dbReference type="PANTHER" id="PTHR33779:SF1">
    <property type="entry name" value="EXPRESSED PROTEIN"/>
    <property type="match status" value="1"/>
</dbReference>
<feature type="compositionally biased region" description="Basic residues" evidence="1">
    <location>
        <begin position="102"/>
        <end position="116"/>
    </location>
</feature>
<feature type="domain" description="PHD-type zinc finger plants" evidence="2">
    <location>
        <begin position="32"/>
        <end position="74"/>
    </location>
</feature>
<organism evidence="4 5">
    <name type="scientific">Helianthus annuus</name>
    <name type="common">Common sunflower</name>
    <dbReference type="NCBI Taxonomy" id="4232"/>
    <lineage>
        <taxon>Eukaryota</taxon>
        <taxon>Viridiplantae</taxon>
        <taxon>Streptophyta</taxon>
        <taxon>Embryophyta</taxon>
        <taxon>Tracheophyta</taxon>
        <taxon>Spermatophyta</taxon>
        <taxon>Magnoliopsida</taxon>
        <taxon>eudicotyledons</taxon>
        <taxon>Gunneridae</taxon>
        <taxon>Pentapetalae</taxon>
        <taxon>asterids</taxon>
        <taxon>campanulids</taxon>
        <taxon>Asterales</taxon>
        <taxon>Asteraceae</taxon>
        <taxon>Asteroideae</taxon>
        <taxon>Heliantheae alliance</taxon>
        <taxon>Heliantheae</taxon>
        <taxon>Helianthus</taxon>
    </lineage>
</organism>
<dbReference type="InterPro" id="IPR056874">
    <property type="entry name" value="PHD_dom_pln"/>
</dbReference>
<gene>
    <name evidence="4" type="ORF">HannXRQ_Chr04g0108601</name>
    <name evidence="3" type="ORF">HanXRQr2_Chr04g0159551</name>
</gene>
<feature type="region of interest" description="Disordered" evidence="1">
    <location>
        <begin position="80"/>
        <end position="155"/>
    </location>
</feature>
<dbReference type="EMBL" id="CM007893">
    <property type="protein sequence ID" value="OTG28202.1"/>
    <property type="molecule type" value="Genomic_DNA"/>
</dbReference>
<dbReference type="Proteomes" id="UP000215914">
    <property type="component" value="Chromosome 4"/>
</dbReference>
<evidence type="ECO:0000313" key="4">
    <source>
        <dbReference type="EMBL" id="OTG28202.1"/>
    </source>
</evidence>
<feature type="compositionally biased region" description="Basic and acidic residues" evidence="1">
    <location>
        <begin position="119"/>
        <end position="128"/>
    </location>
</feature>
<dbReference type="EMBL" id="MNCJ02000319">
    <property type="protein sequence ID" value="KAF5809636.1"/>
    <property type="molecule type" value="Genomic_DNA"/>
</dbReference>
<accession>A0A251UZP9</accession>
<dbReference type="Gramene" id="mRNA:HanXRQr2_Chr04g0159551">
    <property type="protein sequence ID" value="mRNA:HanXRQr2_Chr04g0159551"/>
    <property type="gene ID" value="HanXRQr2_Chr04g0159551"/>
</dbReference>